<evidence type="ECO:0000256" key="1">
    <source>
        <dbReference type="ARBA" id="ARBA00004275"/>
    </source>
</evidence>
<keyword evidence="11" id="KW-0472">Membrane</keyword>
<dbReference type="InterPro" id="IPR039551">
    <property type="entry name" value="Cho/carn_acyl_trans"/>
</dbReference>
<feature type="active site" description="Proton acceptor" evidence="18">
    <location>
        <position position="327"/>
    </location>
</feature>
<dbReference type="Pfam" id="PF00755">
    <property type="entry name" value="Carn_acyltransf"/>
    <property type="match status" value="1"/>
</dbReference>
<evidence type="ECO:0000256" key="8">
    <source>
        <dbReference type="ARBA" id="ARBA00022946"/>
    </source>
</evidence>
<dbReference type="Proteomes" id="UP000188320">
    <property type="component" value="Unassembled WGS sequence"/>
</dbReference>
<evidence type="ECO:0000313" key="21">
    <source>
        <dbReference type="Proteomes" id="UP000188320"/>
    </source>
</evidence>
<evidence type="ECO:0000256" key="17">
    <source>
        <dbReference type="ARBA" id="ARBA00073438"/>
    </source>
</evidence>
<name>A0A1R1PC15_ZANCU</name>
<dbReference type="GO" id="GO:0005743">
    <property type="term" value="C:mitochondrial inner membrane"/>
    <property type="evidence" value="ECO:0007669"/>
    <property type="project" value="UniProtKB-SubCell"/>
</dbReference>
<evidence type="ECO:0000256" key="7">
    <source>
        <dbReference type="ARBA" id="ARBA00022832"/>
    </source>
</evidence>
<keyword evidence="4" id="KW-0813">Transport</keyword>
<dbReference type="OrthoDB" id="240216at2759"/>
<keyword evidence="8" id="KW-0809">Transit peptide</keyword>
<dbReference type="EMBL" id="LSSK01001912">
    <property type="protein sequence ID" value="OMH78508.1"/>
    <property type="molecule type" value="Genomic_DNA"/>
</dbReference>
<dbReference type="Gene3D" id="3.30.559.70">
    <property type="entry name" value="Choline/Carnitine o-acyltransferase, domain 2"/>
    <property type="match status" value="1"/>
</dbReference>
<keyword evidence="9" id="KW-0443">Lipid metabolism</keyword>
<keyword evidence="10" id="KW-0496">Mitochondrion</keyword>
<comment type="subcellular location">
    <subcellularLocation>
        <location evidence="2">Mitochondrion inner membrane</location>
        <topology evidence="2">Peripheral membrane protein</topology>
        <orientation evidence="2">Matrix side</orientation>
    </subcellularLocation>
    <subcellularLocation>
        <location evidence="1">Peroxisome</location>
    </subcellularLocation>
</comment>
<evidence type="ECO:0000256" key="16">
    <source>
        <dbReference type="ARBA" id="ARBA00066910"/>
    </source>
</evidence>
<evidence type="ECO:0000256" key="13">
    <source>
        <dbReference type="ARBA" id="ARBA00023315"/>
    </source>
</evidence>
<comment type="catalytic activity">
    <reaction evidence="14">
        <text>(R)-carnitine + acetyl-CoA = O-acetyl-(R)-carnitine + CoA</text>
        <dbReference type="Rhea" id="RHEA:21136"/>
        <dbReference type="ChEBI" id="CHEBI:16347"/>
        <dbReference type="ChEBI" id="CHEBI:57287"/>
        <dbReference type="ChEBI" id="CHEBI:57288"/>
        <dbReference type="ChEBI" id="CHEBI:57589"/>
        <dbReference type="EC" id="2.3.1.7"/>
    </reaction>
</comment>
<evidence type="ECO:0000256" key="11">
    <source>
        <dbReference type="ARBA" id="ARBA00023136"/>
    </source>
</evidence>
<gene>
    <name evidence="20" type="ORF">AX774_g8104</name>
</gene>
<dbReference type="GO" id="GO:0005777">
    <property type="term" value="C:peroxisome"/>
    <property type="evidence" value="ECO:0007669"/>
    <property type="project" value="UniProtKB-SubCell"/>
</dbReference>
<dbReference type="SUPFAM" id="SSF52777">
    <property type="entry name" value="CoA-dependent acyltransferases"/>
    <property type="match status" value="2"/>
</dbReference>
<dbReference type="GO" id="GO:0006631">
    <property type="term" value="P:fatty acid metabolic process"/>
    <property type="evidence" value="ECO:0007669"/>
    <property type="project" value="UniProtKB-KW"/>
</dbReference>
<evidence type="ECO:0000256" key="12">
    <source>
        <dbReference type="ARBA" id="ARBA00023140"/>
    </source>
</evidence>
<comment type="similarity">
    <text evidence="3">Belongs to the carnitine/choline acetyltransferase family.</text>
</comment>
<dbReference type="PANTHER" id="PTHR22589">
    <property type="entry name" value="CARNITINE O-ACYLTRANSFERASE"/>
    <property type="match status" value="1"/>
</dbReference>
<keyword evidence="6" id="KW-0999">Mitochondrion inner membrane</keyword>
<keyword evidence="21" id="KW-1185">Reference proteome</keyword>
<dbReference type="InterPro" id="IPR023213">
    <property type="entry name" value="CAT-like_dom_sf"/>
</dbReference>
<dbReference type="AlphaFoldDB" id="A0A1R1PC15"/>
<evidence type="ECO:0000256" key="4">
    <source>
        <dbReference type="ARBA" id="ARBA00022448"/>
    </source>
</evidence>
<dbReference type="PROSITE" id="PS00439">
    <property type="entry name" value="ACYLTRANSF_C_1"/>
    <property type="match status" value="1"/>
</dbReference>
<dbReference type="InterPro" id="IPR000542">
    <property type="entry name" value="Carn_acyl_trans"/>
</dbReference>
<dbReference type="EC" id="2.3.1.7" evidence="16"/>
<evidence type="ECO:0000259" key="19">
    <source>
        <dbReference type="Pfam" id="PF00755"/>
    </source>
</evidence>
<keyword evidence="12" id="KW-0576">Peroxisome</keyword>
<evidence type="ECO:0000256" key="2">
    <source>
        <dbReference type="ARBA" id="ARBA00004443"/>
    </source>
</evidence>
<evidence type="ECO:0000313" key="20">
    <source>
        <dbReference type="EMBL" id="OMH78508.1"/>
    </source>
</evidence>
<comment type="caution">
    <text evidence="20">The sequence shown here is derived from an EMBL/GenBank/DDBJ whole genome shotgun (WGS) entry which is preliminary data.</text>
</comment>
<keyword evidence="7" id="KW-0276">Fatty acid metabolism</keyword>
<comment type="function">
    <text evidence="15">Carnitine acetylase is specific for short chain fatty acids. Carnitine acetylase seems to affect the flux through the pyruvate dehydrogenase complex. It may be involved as well in the transport of acetyl-CoA into mitochondria.</text>
</comment>
<keyword evidence="5 20" id="KW-0808">Transferase</keyword>
<evidence type="ECO:0000256" key="10">
    <source>
        <dbReference type="ARBA" id="ARBA00023128"/>
    </source>
</evidence>
<accession>A0A1R1PC15</accession>
<dbReference type="Gene3D" id="3.30.559.10">
    <property type="entry name" value="Chloramphenicol acetyltransferase-like domain"/>
    <property type="match status" value="1"/>
</dbReference>
<evidence type="ECO:0000256" key="6">
    <source>
        <dbReference type="ARBA" id="ARBA00022792"/>
    </source>
</evidence>
<evidence type="ECO:0000256" key="9">
    <source>
        <dbReference type="ARBA" id="ARBA00023098"/>
    </source>
</evidence>
<evidence type="ECO:0000256" key="14">
    <source>
        <dbReference type="ARBA" id="ARBA00052702"/>
    </source>
</evidence>
<organism evidence="20 21">
    <name type="scientific">Zancudomyces culisetae</name>
    <name type="common">Gut fungus</name>
    <name type="synonym">Smittium culisetae</name>
    <dbReference type="NCBI Taxonomy" id="1213189"/>
    <lineage>
        <taxon>Eukaryota</taxon>
        <taxon>Fungi</taxon>
        <taxon>Fungi incertae sedis</taxon>
        <taxon>Zoopagomycota</taxon>
        <taxon>Kickxellomycotina</taxon>
        <taxon>Harpellomycetes</taxon>
        <taxon>Harpellales</taxon>
        <taxon>Legeriomycetaceae</taxon>
        <taxon>Zancudomyces</taxon>
    </lineage>
</organism>
<evidence type="ECO:0000256" key="18">
    <source>
        <dbReference type="PIRSR" id="PIRSR600542-1"/>
    </source>
</evidence>
<dbReference type="GO" id="GO:0009437">
    <property type="term" value="P:carnitine metabolic process"/>
    <property type="evidence" value="ECO:0007669"/>
    <property type="project" value="TreeGrafter"/>
</dbReference>
<evidence type="ECO:0000256" key="5">
    <source>
        <dbReference type="ARBA" id="ARBA00022679"/>
    </source>
</evidence>
<protein>
    <recommendedName>
        <fullName evidence="17">Carnitine O-acetyltransferase, mitochondrial</fullName>
        <ecNumber evidence="16">2.3.1.7</ecNumber>
    </recommendedName>
</protein>
<dbReference type="GO" id="GO:0004092">
    <property type="term" value="F:carnitine O-acetyltransferase activity"/>
    <property type="evidence" value="ECO:0007669"/>
    <property type="project" value="UniProtKB-EC"/>
</dbReference>
<evidence type="ECO:0000256" key="3">
    <source>
        <dbReference type="ARBA" id="ARBA00005232"/>
    </source>
</evidence>
<dbReference type="PANTHER" id="PTHR22589:SF103">
    <property type="entry name" value="CARNITINE O-ACETYL-TRANSFERASE, ISOFORM A-RELATED"/>
    <property type="match status" value="1"/>
</dbReference>
<dbReference type="FunFam" id="3.30.559.70:FF:000007">
    <property type="entry name" value="Carnitine O-acetyltransferase, mitochondrial"/>
    <property type="match status" value="1"/>
</dbReference>
<evidence type="ECO:0000256" key="15">
    <source>
        <dbReference type="ARBA" id="ARBA00053195"/>
    </source>
</evidence>
<reference evidence="21" key="1">
    <citation type="submission" date="2017-01" db="EMBL/GenBank/DDBJ databases">
        <authorList>
            <person name="Wang Y."/>
            <person name="White M."/>
            <person name="Kvist S."/>
            <person name="Moncalvo J.-M."/>
        </authorList>
    </citation>
    <scope>NUCLEOTIDE SEQUENCE [LARGE SCALE GENOMIC DNA]</scope>
    <source>
        <strain evidence="21">COL-18-3</strain>
    </source>
</reference>
<keyword evidence="13" id="KW-0012">Acyltransferase</keyword>
<feature type="domain" description="Choline/carnitine acyltransferase" evidence="19">
    <location>
        <begin position="34"/>
        <end position="592"/>
    </location>
</feature>
<proteinExistence type="inferred from homology"/>
<sequence>MAPVKNTNTTTPQAGFKPAMKGKLYASQAQLPKLPVPKLEDTIPKYLRTIEPFLTKEELENSKQAVQEFVSTGVANELQKRLEARAAEHQDSSWLYEWWNEYAYLGYRDPVVPYVSYYYGYKDDYRFVDSLARAASMVSAGVEFWKSAVDESLEPEKIKGAPLCSISYQYMFNTCRIPKIPSDYPAQYDPLQNQKITVARNGIFFTLPIIHDGKYLTREEIYNQLARIVEKADGMVAPQVGILSSDNRDNWAQNRDLLIQGSEINRANLADIESSIFLLCLDSDKPVTQTEFSRRLWHGNYGFNRFFDKPCQFIVFDNGKAGFMGEHSMMDGTPTLRFNDYVSSNIDSSPIDLSPIRTDLPAAKPLIFETNAKIVRAMTDAQARFKAEIDKQQLSSVMFHGYGKQIISKTFGISPDAYAQMLIQLAYYKLHRRFVGTYEPAQTRKFLCGRTEAGRVVSNESVAWVKSMLDPSVPNAERARLLTLATGAHAKYLSEAGNGQGVDRHLFGLKQLLKQDEKTPSIFTDPAYKFTSTWAISTSNLSNEYFTSWGWGEVVPHGYGVAYSVNKDELMYNVTCQTNEHNLNAANLAQCLVDAAVQTKAVLTAVALEKTKAKL</sequence>
<dbReference type="InterPro" id="IPR042231">
    <property type="entry name" value="Cho/carn_acyl_trans_2"/>
</dbReference>